<dbReference type="Pfam" id="PF20415">
    <property type="entry name" value="DUF6699"/>
    <property type="match status" value="1"/>
</dbReference>
<keyword evidence="3" id="KW-1185">Reference proteome</keyword>
<evidence type="ECO:0000313" key="3">
    <source>
        <dbReference type="Proteomes" id="UP000772434"/>
    </source>
</evidence>
<evidence type="ECO:0000259" key="1">
    <source>
        <dbReference type="Pfam" id="PF20415"/>
    </source>
</evidence>
<protein>
    <recommendedName>
        <fullName evidence="1">DUF6699 domain-containing protein</fullName>
    </recommendedName>
</protein>
<dbReference type="Proteomes" id="UP000772434">
    <property type="component" value="Unassembled WGS sequence"/>
</dbReference>
<gene>
    <name evidence="2" type="ORF">BDP27DRAFT_1324450</name>
</gene>
<dbReference type="InterPro" id="IPR046522">
    <property type="entry name" value="DUF6699"/>
</dbReference>
<proteinExistence type="predicted"/>
<accession>A0A9P5PY46</accession>
<feature type="non-terminal residue" evidence="2">
    <location>
        <position position="92"/>
    </location>
</feature>
<sequence>MGVTVENLLRNLHLALQVQVTAEDLEKETPENQKAILDAFENRCNKLKERSIADSVQEEAAGPKRIDYLRGRSIFAGFEVVAKEHPTLRLHV</sequence>
<name>A0A9P5PY46_9AGAR</name>
<feature type="domain" description="DUF6699" evidence="1">
    <location>
        <begin position="2"/>
        <end position="79"/>
    </location>
</feature>
<reference evidence="2" key="1">
    <citation type="submission" date="2020-11" db="EMBL/GenBank/DDBJ databases">
        <authorList>
            <consortium name="DOE Joint Genome Institute"/>
            <person name="Ahrendt S."/>
            <person name="Riley R."/>
            <person name="Andreopoulos W."/>
            <person name="Labutti K."/>
            <person name="Pangilinan J."/>
            <person name="Ruiz-Duenas F.J."/>
            <person name="Barrasa J.M."/>
            <person name="Sanchez-Garcia M."/>
            <person name="Camarero S."/>
            <person name="Miyauchi S."/>
            <person name="Serrano A."/>
            <person name="Linde D."/>
            <person name="Babiker R."/>
            <person name="Drula E."/>
            <person name="Ayuso-Fernandez I."/>
            <person name="Pacheco R."/>
            <person name="Padilla G."/>
            <person name="Ferreira P."/>
            <person name="Barriuso J."/>
            <person name="Kellner H."/>
            <person name="Castanera R."/>
            <person name="Alfaro M."/>
            <person name="Ramirez L."/>
            <person name="Pisabarro A.G."/>
            <person name="Kuo A."/>
            <person name="Tritt A."/>
            <person name="Lipzen A."/>
            <person name="He G."/>
            <person name="Yan M."/>
            <person name="Ng V."/>
            <person name="Cullen D."/>
            <person name="Martin F."/>
            <person name="Rosso M.-N."/>
            <person name="Henrissat B."/>
            <person name="Hibbett D."/>
            <person name="Martinez A.T."/>
            <person name="Grigoriev I.V."/>
        </authorList>
    </citation>
    <scope>NUCLEOTIDE SEQUENCE</scope>
    <source>
        <strain evidence="2">AH 40177</strain>
    </source>
</reference>
<dbReference type="AlphaFoldDB" id="A0A9P5PY46"/>
<organism evidence="2 3">
    <name type="scientific">Rhodocollybia butyracea</name>
    <dbReference type="NCBI Taxonomy" id="206335"/>
    <lineage>
        <taxon>Eukaryota</taxon>
        <taxon>Fungi</taxon>
        <taxon>Dikarya</taxon>
        <taxon>Basidiomycota</taxon>
        <taxon>Agaricomycotina</taxon>
        <taxon>Agaricomycetes</taxon>
        <taxon>Agaricomycetidae</taxon>
        <taxon>Agaricales</taxon>
        <taxon>Marasmiineae</taxon>
        <taxon>Omphalotaceae</taxon>
        <taxon>Rhodocollybia</taxon>
    </lineage>
</organism>
<dbReference type="EMBL" id="JADNRY010000044">
    <property type="protein sequence ID" value="KAF9070180.1"/>
    <property type="molecule type" value="Genomic_DNA"/>
</dbReference>
<comment type="caution">
    <text evidence="2">The sequence shown here is derived from an EMBL/GenBank/DDBJ whole genome shotgun (WGS) entry which is preliminary data.</text>
</comment>
<dbReference type="OrthoDB" id="3144234at2759"/>
<evidence type="ECO:0000313" key="2">
    <source>
        <dbReference type="EMBL" id="KAF9070180.1"/>
    </source>
</evidence>